<reference evidence="1" key="1">
    <citation type="submission" date="2014-11" db="EMBL/GenBank/DDBJ databases">
        <authorList>
            <person name="Amaro Gonzalez C."/>
        </authorList>
    </citation>
    <scope>NUCLEOTIDE SEQUENCE</scope>
</reference>
<evidence type="ECO:0000313" key="1">
    <source>
        <dbReference type="EMBL" id="JAH73237.1"/>
    </source>
</evidence>
<sequence>MGDIWWCILRGMDGVKQKRWRMKGG</sequence>
<dbReference type="AlphaFoldDB" id="A0A0E9V5E1"/>
<protein>
    <submittedName>
        <fullName evidence="1">Uncharacterized protein</fullName>
    </submittedName>
</protein>
<accession>A0A0E9V5E1</accession>
<organism evidence="1">
    <name type="scientific">Anguilla anguilla</name>
    <name type="common">European freshwater eel</name>
    <name type="synonym">Muraena anguilla</name>
    <dbReference type="NCBI Taxonomy" id="7936"/>
    <lineage>
        <taxon>Eukaryota</taxon>
        <taxon>Metazoa</taxon>
        <taxon>Chordata</taxon>
        <taxon>Craniata</taxon>
        <taxon>Vertebrata</taxon>
        <taxon>Euteleostomi</taxon>
        <taxon>Actinopterygii</taxon>
        <taxon>Neopterygii</taxon>
        <taxon>Teleostei</taxon>
        <taxon>Anguilliformes</taxon>
        <taxon>Anguillidae</taxon>
        <taxon>Anguilla</taxon>
    </lineage>
</organism>
<name>A0A0E9V5E1_ANGAN</name>
<dbReference type="EMBL" id="GBXM01035340">
    <property type="protein sequence ID" value="JAH73237.1"/>
    <property type="molecule type" value="Transcribed_RNA"/>
</dbReference>
<proteinExistence type="predicted"/>
<reference evidence="1" key="2">
    <citation type="journal article" date="2015" name="Fish Shellfish Immunol.">
        <title>Early steps in the European eel (Anguilla anguilla)-Vibrio vulnificus interaction in the gills: Role of the RtxA13 toxin.</title>
        <authorList>
            <person name="Callol A."/>
            <person name="Pajuelo D."/>
            <person name="Ebbesson L."/>
            <person name="Teles M."/>
            <person name="MacKenzie S."/>
            <person name="Amaro C."/>
        </authorList>
    </citation>
    <scope>NUCLEOTIDE SEQUENCE</scope>
</reference>